<dbReference type="GO" id="GO:0003735">
    <property type="term" value="F:structural constituent of ribosome"/>
    <property type="evidence" value="ECO:0007669"/>
    <property type="project" value="InterPro"/>
</dbReference>
<keyword evidence="1 3" id="KW-0689">Ribosomal protein</keyword>
<dbReference type="GO" id="GO:0006412">
    <property type="term" value="P:translation"/>
    <property type="evidence" value="ECO:0007669"/>
    <property type="project" value="UniProtKB-UniRule"/>
</dbReference>
<dbReference type="GO" id="GO:0003723">
    <property type="term" value="F:RNA binding"/>
    <property type="evidence" value="ECO:0007669"/>
    <property type="project" value="InterPro"/>
</dbReference>
<dbReference type="GeneID" id="89337717"/>
<evidence type="ECO:0000313" key="5">
    <source>
        <dbReference type="EMBL" id="WWQ60354.1"/>
    </source>
</evidence>
<dbReference type="InterPro" id="IPR023651">
    <property type="entry name" value="Ribosomal_eL14_arc"/>
</dbReference>
<keyword evidence="6" id="KW-1185">Reference proteome</keyword>
<reference evidence="5 6" key="1">
    <citation type="submission" date="2024-02" db="EMBL/GenBank/DDBJ databases">
        <title>STSV induces naive adaptation in Sulfolobus.</title>
        <authorList>
            <person name="Xiang X."/>
            <person name="Song M."/>
        </authorList>
    </citation>
    <scope>NUCLEOTIDE SEQUENCE [LARGE SCALE GENOMIC DNA]</scope>
    <source>
        <strain evidence="5 6">RT2</strain>
    </source>
</reference>
<evidence type="ECO:0000256" key="1">
    <source>
        <dbReference type="ARBA" id="ARBA00022980"/>
    </source>
</evidence>
<protein>
    <recommendedName>
        <fullName evidence="3">Large ribosomal subunit protein eL14</fullName>
    </recommendedName>
</protein>
<dbReference type="PANTHER" id="PTHR11127">
    <property type="entry name" value="60S RIBOSOMAL PROTEIN L14"/>
    <property type="match status" value="1"/>
</dbReference>
<feature type="domain" description="KOW" evidence="4">
    <location>
        <begin position="6"/>
        <end position="35"/>
    </location>
</feature>
<dbReference type="GO" id="GO:0022625">
    <property type="term" value="C:cytosolic large ribosomal subunit"/>
    <property type="evidence" value="ECO:0007669"/>
    <property type="project" value="TreeGrafter"/>
</dbReference>
<evidence type="ECO:0000256" key="2">
    <source>
        <dbReference type="ARBA" id="ARBA00023274"/>
    </source>
</evidence>
<dbReference type="FunFam" id="2.30.30.30:FF:000045">
    <property type="entry name" value="50S ribosomal protein L14e"/>
    <property type="match status" value="1"/>
</dbReference>
<proteinExistence type="inferred from homology"/>
<accession>A0AAX4KZZ9</accession>
<dbReference type="PANTHER" id="PTHR11127:SF2">
    <property type="entry name" value="LARGE RIBOSOMAL SUBUNIT PROTEIN EL14"/>
    <property type="match status" value="1"/>
</dbReference>
<dbReference type="EMBL" id="CP146016">
    <property type="protein sequence ID" value="WWQ60354.1"/>
    <property type="molecule type" value="Genomic_DNA"/>
</dbReference>
<dbReference type="SUPFAM" id="SSF50104">
    <property type="entry name" value="Translation proteins SH3-like domain"/>
    <property type="match status" value="1"/>
</dbReference>
<dbReference type="GO" id="GO:0042273">
    <property type="term" value="P:ribosomal large subunit biogenesis"/>
    <property type="evidence" value="ECO:0007669"/>
    <property type="project" value="TreeGrafter"/>
</dbReference>
<sequence length="96" mass="10724">MPAIEVGRICVKLKGREAGSKCVIVDIIDDNFVLVTGPKDINGVKRRRTNILHLEPTDKKIEIQKGASDDEVKKKLQEAGLIDYMKEKIKVKLPAL</sequence>
<dbReference type="InterPro" id="IPR005824">
    <property type="entry name" value="KOW"/>
</dbReference>
<dbReference type="InterPro" id="IPR008991">
    <property type="entry name" value="Translation_prot_SH3-like_sf"/>
</dbReference>
<dbReference type="AlphaFoldDB" id="A0AAX4KZZ9"/>
<evidence type="ECO:0000313" key="6">
    <source>
        <dbReference type="Proteomes" id="UP001432202"/>
    </source>
</evidence>
<dbReference type="HAMAP" id="MF_00721">
    <property type="entry name" value="Ribosomal_eL14"/>
    <property type="match status" value="1"/>
</dbReference>
<dbReference type="InterPro" id="IPR039660">
    <property type="entry name" value="Ribosomal_eL14"/>
</dbReference>
<dbReference type="NCBIfam" id="NF003320">
    <property type="entry name" value="PRK04333.1"/>
    <property type="match status" value="1"/>
</dbReference>
<dbReference type="InterPro" id="IPR014722">
    <property type="entry name" value="Rib_uL2_dom2"/>
</dbReference>
<keyword evidence="2 3" id="KW-0687">Ribonucleoprotein</keyword>
<dbReference type="Pfam" id="PF00467">
    <property type="entry name" value="KOW"/>
    <property type="match status" value="1"/>
</dbReference>
<dbReference type="Gene3D" id="2.30.30.30">
    <property type="match status" value="1"/>
</dbReference>
<evidence type="ECO:0000259" key="4">
    <source>
        <dbReference type="Pfam" id="PF00467"/>
    </source>
</evidence>
<dbReference type="Proteomes" id="UP001432202">
    <property type="component" value="Chromosome"/>
</dbReference>
<comment type="similarity">
    <text evidence="3">Belongs to the eukaryotic ribosomal protein eL14 family.</text>
</comment>
<organism evidence="5 6">
    <name type="scientific">Sulfolobus tengchongensis</name>
    <dbReference type="NCBI Taxonomy" id="207809"/>
    <lineage>
        <taxon>Archaea</taxon>
        <taxon>Thermoproteota</taxon>
        <taxon>Thermoprotei</taxon>
        <taxon>Sulfolobales</taxon>
        <taxon>Sulfolobaceae</taxon>
        <taxon>Sulfolobus</taxon>
    </lineage>
</organism>
<name>A0AAX4KZZ9_9CREN</name>
<evidence type="ECO:0000256" key="3">
    <source>
        <dbReference type="HAMAP-Rule" id="MF_00721"/>
    </source>
</evidence>
<dbReference type="CDD" id="cd23702">
    <property type="entry name" value="eL14"/>
    <property type="match status" value="1"/>
</dbReference>
<dbReference type="RefSeq" id="WP_338600992.1">
    <property type="nucleotide sequence ID" value="NZ_CP146016.1"/>
</dbReference>
<gene>
    <name evidence="3" type="primary">rpl14e</name>
    <name evidence="5" type="ORF">V6M85_13070</name>
</gene>